<evidence type="ECO:0000256" key="1">
    <source>
        <dbReference type="ARBA" id="ARBA00004571"/>
    </source>
</evidence>
<dbReference type="InterPro" id="IPR012910">
    <property type="entry name" value="Plug_dom"/>
</dbReference>
<dbReference type="PANTHER" id="PTHR30069:SF29">
    <property type="entry name" value="HEMOGLOBIN AND HEMOGLOBIN-HAPTOGLOBIN-BINDING PROTEIN 1-RELATED"/>
    <property type="match status" value="1"/>
</dbReference>
<dbReference type="InterPro" id="IPR037066">
    <property type="entry name" value="Plug_dom_sf"/>
</dbReference>
<evidence type="ECO:0000313" key="15">
    <source>
        <dbReference type="Proteomes" id="UP001595379"/>
    </source>
</evidence>
<keyword evidence="15" id="KW-1185">Reference proteome</keyword>
<comment type="subcellular location">
    <subcellularLocation>
        <location evidence="1">Cell outer membrane</location>
        <topology evidence="1">Multi-pass membrane protein</topology>
    </subcellularLocation>
</comment>
<comment type="caution">
    <text evidence="14">The sequence shown here is derived from an EMBL/GenBank/DDBJ whole genome shotgun (WGS) entry which is preliminary data.</text>
</comment>
<organism evidence="14 15">
    <name type="scientific">Hyphobacterium vulgare</name>
    <dbReference type="NCBI Taxonomy" id="1736751"/>
    <lineage>
        <taxon>Bacteria</taxon>
        <taxon>Pseudomonadati</taxon>
        <taxon>Pseudomonadota</taxon>
        <taxon>Alphaproteobacteria</taxon>
        <taxon>Maricaulales</taxon>
        <taxon>Maricaulaceae</taxon>
        <taxon>Hyphobacterium</taxon>
    </lineage>
</organism>
<keyword evidence="2" id="KW-0813">Transport</keyword>
<dbReference type="EMBL" id="JBHRSV010000015">
    <property type="protein sequence ID" value="MFC2926033.1"/>
    <property type="molecule type" value="Genomic_DNA"/>
</dbReference>
<dbReference type="InterPro" id="IPR036942">
    <property type="entry name" value="Beta-barrel_TonB_sf"/>
</dbReference>
<dbReference type="RefSeq" id="WP_343165616.1">
    <property type="nucleotide sequence ID" value="NZ_JBHRSV010000015.1"/>
</dbReference>
<feature type="signal peptide" evidence="11">
    <location>
        <begin position="1"/>
        <end position="26"/>
    </location>
</feature>
<evidence type="ECO:0000259" key="13">
    <source>
        <dbReference type="Pfam" id="PF07715"/>
    </source>
</evidence>
<reference evidence="15" key="1">
    <citation type="journal article" date="2019" name="Int. J. Syst. Evol. Microbiol.">
        <title>The Global Catalogue of Microorganisms (GCM) 10K type strain sequencing project: providing services to taxonomists for standard genome sequencing and annotation.</title>
        <authorList>
            <consortium name="The Broad Institute Genomics Platform"/>
            <consortium name="The Broad Institute Genome Sequencing Center for Infectious Disease"/>
            <person name="Wu L."/>
            <person name="Ma J."/>
        </authorList>
    </citation>
    <scope>NUCLEOTIDE SEQUENCE [LARGE SCALE GENOMIC DNA]</scope>
    <source>
        <strain evidence="15">KCTC 52487</strain>
    </source>
</reference>
<comment type="similarity">
    <text evidence="10">Belongs to the TonB-dependent receptor family.</text>
</comment>
<evidence type="ECO:0000313" key="14">
    <source>
        <dbReference type="EMBL" id="MFC2926033.1"/>
    </source>
</evidence>
<proteinExistence type="inferred from homology"/>
<keyword evidence="5 11" id="KW-0732">Signal</keyword>
<evidence type="ECO:0000259" key="12">
    <source>
        <dbReference type="Pfam" id="PF00593"/>
    </source>
</evidence>
<keyword evidence="3" id="KW-1134">Transmembrane beta strand</keyword>
<gene>
    <name evidence="14" type="ORF">ACFOOR_07935</name>
</gene>
<evidence type="ECO:0000256" key="5">
    <source>
        <dbReference type="ARBA" id="ARBA00022729"/>
    </source>
</evidence>
<evidence type="ECO:0000256" key="10">
    <source>
        <dbReference type="RuleBase" id="RU003357"/>
    </source>
</evidence>
<accession>A0ABV6ZXC1</accession>
<keyword evidence="9" id="KW-0998">Cell outer membrane</keyword>
<dbReference type="SUPFAM" id="SSF56935">
    <property type="entry name" value="Porins"/>
    <property type="match status" value="1"/>
</dbReference>
<name>A0ABV6ZXC1_9PROT</name>
<dbReference type="Proteomes" id="UP001595379">
    <property type="component" value="Unassembled WGS sequence"/>
</dbReference>
<evidence type="ECO:0000256" key="9">
    <source>
        <dbReference type="ARBA" id="ARBA00023237"/>
    </source>
</evidence>
<evidence type="ECO:0000256" key="7">
    <source>
        <dbReference type="ARBA" id="ARBA00023136"/>
    </source>
</evidence>
<keyword evidence="8 14" id="KW-0675">Receptor</keyword>
<dbReference type="Pfam" id="PF00593">
    <property type="entry name" value="TonB_dep_Rec_b-barrel"/>
    <property type="match status" value="1"/>
</dbReference>
<evidence type="ECO:0000256" key="3">
    <source>
        <dbReference type="ARBA" id="ARBA00022452"/>
    </source>
</evidence>
<evidence type="ECO:0000256" key="6">
    <source>
        <dbReference type="ARBA" id="ARBA00023077"/>
    </source>
</evidence>
<feature type="domain" description="TonB-dependent receptor plug" evidence="13">
    <location>
        <begin position="74"/>
        <end position="158"/>
    </location>
</feature>
<protein>
    <submittedName>
        <fullName evidence="14">TonB-dependent receptor</fullName>
    </submittedName>
</protein>
<dbReference type="PANTHER" id="PTHR30069">
    <property type="entry name" value="TONB-DEPENDENT OUTER MEMBRANE RECEPTOR"/>
    <property type="match status" value="1"/>
</dbReference>
<keyword evidence="4" id="KW-0812">Transmembrane</keyword>
<evidence type="ECO:0000256" key="8">
    <source>
        <dbReference type="ARBA" id="ARBA00023170"/>
    </source>
</evidence>
<dbReference type="InterPro" id="IPR000531">
    <property type="entry name" value="Beta-barrel_TonB"/>
</dbReference>
<feature type="domain" description="TonB-dependent receptor-like beta-barrel" evidence="12">
    <location>
        <begin position="234"/>
        <end position="670"/>
    </location>
</feature>
<sequence length="711" mass="75533">MITSRAMLLGAASLLALAATSAPAVATDHVQRRPEAAPAEAITDIIVVTGYRLATEIAIEDSITPETAPLTGVDAAGLVARLPGAALIDNGSISGQVQYRGLFGPRAPVTIDGARTLSGGPNLMDPPLQGAPLPLISRIEVDRGVAPVSEGPGLGGGTNVVLRRIDFTGSHNWSTTAEGFAAVRSVDGSYAVGGIAGGATESRRFELFFSREQGGDLAFSGGQIPNSHHERTLYGLGGGLASGNHAFGLSLRRVEVGETGNAPFAMDIDYVEHDVAEATYAGTFNDITLDLRAGWNTVSHGMDNFSQRPNADLMRHRYTQAEADGFAFEAAADLPAFGGTLSLGGDAERSAHDVLITNPNNAAFSVTSLPDVTVQRIGAFAEWTGVIAGIDSELGLRADRHSDEAGQAVLGAALPAGPRMLANAFNAADRDIDESTVDGVARFWRETGDELTWRLTLARKTRVPGYVERFAWLPTEASGGLADGNVYVGDLHLDPEVAWSIEAGFDYRTGDVYLRPTVFARRVDGFIQGVPYDATPGVIDSPVEMVAAMNGDPTPLRLANIDADFYGIDADFGWRLSPSWTIDGVASVVRGERRDIDDALYRMAPARLLLDLTYEQADWSVSLEGQFVAEQTRVSLTNDEQPTDGYAVFGANFDWYARDNVLVTLGIENILDTDYERHLAGYNRVAGGDVAVGDRLPGAGRGLYARISAGF</sequence>
<dbReference type="InterPro" id="IPR039426">
    <property type="entry name" value="TonB-dep_rcpt-like"/>
</dbReference>
<dbReference type="Gene3D" id="2.170.130.10">
    <property type="entry name" value="TonB-dependent receptor, plug domain"/>
    <property type="match status" value="1"/>
</dbReference>
<evidence type="ECO:0000256" key="11">
    <source>
        <dbReference type="SAM" id="SignalP"/>
    </source>
</evidence>
<dbReference type="Pfam" id="PF07715">
    <property type="entry name" value="Plug"/>
    <property type="match status" value="1"/>
</dbReference>
<feature type="chain" id="PRO_5046398206" evidence="11">
    <location>
        <begin position="27"/>
        <end position="711"/>
    </location>
</feature>
<dbReference type="Gene3D" id="2.40.170.20">
    <property type="entry name" value="TonB-dependent receptor, beta-barrel domain"/>
    <property type="match status" value="1"/>
</dbReference>
<keyword evidence="7 10" id="KW-0472">Membrane</keyword>
<evidence type="ECO:0000256" key="2">
    <source>
        <dbReference type="ARBA" id="ARBA00022448"/>
    </source>
</evidence>
<keyword evidence="6 10" id="KW-0798">TonB box</keyword>
<evidence type="ECO:0000256" key="4">
    <source>
        <dbReference type="ARBA" id="ARBA00022692"/>
    </source>
</evidence>